<dbReference type="EMBL" id="JARBHB010000003">
    <property type="protein sequence ID" value="KAJ8891055.1"/>
    <property type="molecule type" value="Genomic_DNA"/>
</dbReference>
<sequence length="274" mass="30322">MPADSLPALPANCGRAGMKGRGKREIPEKTHRPVISSGTIPIYGNPGVTWLEIEPGNNITPTTTFASNKRAHGGVVVRLLASHLGEPSSISGFPLVGLVLDDAAGKWVFSEISRFPRPFIPALLQAHLTSPSSALKTSMSGEIWGGEIWVAVVGKCRFRHNGIWDRIRIMGSRHILAALNSEVLRADEGNCGEYGERRNERAWKREIPEKTRRPTTWSGTIPTCENPLGHRGPYSHVVWNVFYSITYELRNTHQVLPRPALQHNSRSVKWSGEI</sequence>
<reference evidence="2 3" key="1">
    <citation type="submission" date="2023-02" db="EMBL/GenBank/DDBJ databases">
        <title>LHISI_Scaffold_Assembly.</title>
        <authorList>
            <person name="Stuart O.P."/>
            <person name="Cleave R."/>
            <person name="Magrath M.J.L."/>
            <person name="Mikheyev A.S."/>
        </authorList>
    </citation>
    <scope>NUCLEOTIDE SEQUENCE [LARGE SCALE GENOMIC DNA]</scope>
    <source>
        <strain evidence="2">Daus_M_001</strain>
        <tissue evidence="2">Leg muscle</tissue>
    </source>
</reference>
<keyword evidence="3" id="KW-1185">Reference proteome</keyword>
<protein>
    <submittedName>
        <fullName evidence="2">Uncharacterized protein</fullName>
    </submittedName>
</protein>
<feature type="region of interest" description="Disordered" evidence="1">
    <location>
        <begin position="1"/>
        <end position="29"/>
    </location>
</feature>
<evidence type="ECO:0000313" key="2">
    <source>
        <dbReference type="EMBL" id="KAJ8891055.1"/>
    </source>
</evidence>
<organism evidence="2 3">
    <name type="scientific">Dryococelus australis</name>
    <dbReference type="NCBI Taxonomy" id="614101"/>
    <lineage>
        <taxon>Eukaryota</taxon>
        <taxon>Metazoa</taxon>
        <taxon>Ecdysozoa</taxon>
        <taxon>Arthropoda</taxon>
        <taxon>Hexapoda</taxon>
        <taxon>Insecta</taxon>
        <taxon>Pterygota</taxon>
        <taxon>Neoptera</taxon>
        <taxon>Polyneoptera</taxon>
        <taxon>Phasmatodea</taxon>
        <taxon>Verophasmatodea</taxon>
        <taxon>Anareolatae</taxon>
        <taxon>Phasmatidae</taxon>
        <taxon>Eurycanthinae</taxon>
        <taxon>Dryococelus</taxon>
    </lineage>
</organism>
<accession>A0ABQ9I463</accession>
<comment type="caution">
    <text evidence="2">The sequence shown here is derived from an EMBL/GenBank/DDBJ whole genome shotgun (WGS) entry which is preliminary data.</text>
</comment>
<evidence type="ECO:0000313" key="3">
    <source>
        <dbReference type="Proteomes" id="UP001159363"/>
    </source>
</evidence>
<dbReference type="Proteomes" id="UP001159363">
    <property type="component" value="Chromosome 3"/>
</dbReference>
<proteinExistence type="predicted"/>
<name>A0ABQ9I463_9NEOP</name>
<evidence type="ECO:0000256" key="1">
    <source>
        <dbReference type="SAM" id="MobiDB-lite"/>
    </source>
</evidence>
<gene>
    <name evidence="2" type="ORF">PR048_010564</name>
</gene>